<dbReference type="Proteomes" id="UP000265515">
    <property type="component" value="Unassembled WGS sequence"/>
</dbReference>
<keyword evidence="1" id="KW-0472">Membrane</keyword>
<evidence type="ECO:0000313" key="3">
    <source>
        <dbReference type="Proteomes" id="UP000265515"/>
    </source>
</evidence>
<accession>A0A388KE53</accession>
<dbReference type="AlphaFoldDB" id="A0A388KE53"/>
<sequence length="261" mass="24698">MCPCLGEGIRHRDFPTPHRSCPGAEAAPHRSCPGAEAAVTGGHFGERPVAANTCATALVAVAALVVAGSIVAAAIANAFAEEVVADGSASAGIAVGGIAPVGLAAECGVAPHIGCSAAVGVPGSAAVLDSSTATGHGDDVGDIAAAIVGDVVVAVVGALVAAVAVGGLGAEQFGGERDQVVAAAAAAAGAEALARLVVHPGVHDSPPCAAAGQQGHIAAVLPRWMPIVGRNVGGSDSGVVWWPGSAVVAGATGVAPVASPE</sequence>
<reference evidence="2 3" key="1">
    <citation type="journal article" date="2018" name="Cell">
        <title>The Chara Genome: Secondary Complexity and Implications for Plant Terrestrialization.</title>
        <authorList>
            <person name="Nishiyama T."/>
            <person name="Sakayama H."/>
            <person name="Vries J.D."/>
            <person name="Buschmann H."/>
            <person name="Saint-Marcoux D."/>
            <person name="Ullrich K.K."/>
            <person name="Haas F.B."/>
            <person name="Vanderstraeten L."/>
            <person name="Becker D."/>
            <person name="Lang D."/>
            <person name="Vosolsobe S."/>
            <person name="Rombauts S."/>
            <person name="Wilhelmsson P.K.I."/>
            <person name="Janitza P."/>
            <person name="Kern R."/>
            <person name="Heyl A."/>
            <person name="Rumpler F."/>
            <person name="Villalobos L.I.A.C."/>
            <person name="Clay J.M."/>
            <person name="Skokan R."/>
            <person name="Toyoda A."/>
            <person name="Suzuki Y."/>
            <person name="Kagoshima H."/>
            <person name="Schijlen E."/>
            <person name="Tajeshwar N."/>
            <person name="Catarino B."/>
            <person name="Hetherington A.J."/>
            <person name="Saltykova A."/>
            <person name="Bonnot C."/>
            <person name="Breuninger H."/>
            <person name="Symeonidi A."/>
            <person name="Radhakrishnan G.V."/>
            <person name="Van Nieuwerburgh F."/>
            <person name="Deforce D."/>
            <person name="Chang C."/>
            <person name="Karol K.G."/>
            <person name="Hedrich R."/>
            <person name="Ulvskov P."/>
            <person name="Glockner G."/>
            <person name="Delwiche C.F."/>
            <person name="Petrasek J."/>
            <person name="Van de Peer Y."/>
            <person name="Friml J."/>
            <person name="Beilby M."/>
            <person name="Dolan L."/>
            <person name="Kohara Y."/>
            <person name="Sugano S."/>
            <person name="Fujiyama A."/>
            <person name="Delaux P.-M."/>
            <person name="Quint M."/>
            <person name="TheiBen G."/>
            <person name="Hagemann M."/>
            <person name="Harholt J."/>
            <person name="Dunand C."/>
            <person name="Zachgo S."/>
            <person name="Langdale J."/>
            <person name="Maumus F."/>
            <person name="Straeten D.V.D."/>
            <person name="Gould S.B."/>
            <person name="Rensing S.A."/>
        </authorList>
    </citation>
    <scope>NUCLEOTIDE SEQUENCE [LARGE SCALE GENOMIC DNA]</scope>
    <source>
        <strain evidence="2 3">S276</strain>
    </source>
</reference>
<organism evidence="2 3">
    <name type="scientific">Chara braunii</name>
    <name type="common">Braun's stonewort</name>
    <dbReference type="NCBI Taxonomy" id="69332"/>
    <lineage>
        <taxon>Eukaryota</taxon>
        <taxon>Viridiplantae</taxon>
        <taxon>Streptophyta</taxon>
        <taxon>Charophyceae</taxon>
        <taxon>Charales</taxon>
        <taxon>Characeae</taxon>
        <taxon>Chara</taxon>
    </lineage>
</organism>
<proteinExistence type="predicted"/>
<keyword evidence="1" id="KW-1133">Transmembrane helix</keyword>
<evidence type="ECO:0000313" key="2">
    <source>
        <dbReference type="EMBL" id="GBG68335.1"/>
    </source>
</evidence>
<comment type="caution">
    <text evidence="2">The sequence shown here is derived from an EMBL/GenBank/DDBJ whole genome shotgun (WGS) entry which is preliminary data.</text>
</comment>
<gene>
    <name evidence="2" type="ORF">CBR_g2879</name>
</gene>
<name>A0A388KE53_CHABU</name>
<protein>
    <submittedName>
        <fullName evidence="2">Uncharacterized protein</fullName>
    </submittedName>
</protein>
<keyword evidence="1" id="KW-0812">Transmembrane</keyword>
<keyword evidence="3" id="KW-1185">Reference proteome</keyword>
<feature type="transmembrane region" description="Helical" evidence="1">
    <location>
        <begin position="57"/>
        <end position="80"/>
    </location>
</feature>
<dbReference type="EMBL" id="BFEA01000099">
    <property type="protein sequence ID" value="GBG68335.1"/>
    <property type="molecule type" value="Genomic_DNA"/>
</dbReference>
<feature type="transmembrane region" description="Helical" evidence="1">
    <location>
        <begin position="143"/>
        <end position="168"/>
    </location>
</feature>
<evidence type="ECO:0000256" key="1">
    <source>
        <dbReference type="SAM" id="Phobius"/>
    </source>
</evidence>
<dbReference type="Gramene" id="GBG68335">
    <property type="protein sequence ID" value="GBG68335"/>
    <property type="gene ID" value="CBR_g2879"/>
</dbReference>